<dbReference type="Pfam" id="PF00676">
    <property type="entry name" value="E1_dh"/>
    <property type="match status" value="1"/>
</dbReference>
<dbReference type="Pfam" id="PF02780">
    <property type="entry name" value="Transketolase_C"/>
    <property type="match status" value="1"/>
</dbReference>
<feature type="domain" description="Transketolase-like pyrimidine-binding" evidence="8">
    <location>
        <begin position="354"/>
        <end position="529"/>
    </location>
</feature>
<dbReference type="CDD" id="cd02000">
    <property type="entry name" value="TPP_E1_PDC_ADC_BCADC"/>
    <property type="match status" value="1"/>
</dbReference>
<evidence type="ECO:0000256" key="2">
    <source>
        <dbReference type="ARBA" id="ARBA00003906"/>
    </source>
</evidence>
<comment type="cofactor">
    <cofactor evidence="1">
        <name>thiamine diphosphate</name>
        <dbReference type="ChEBI" id="CHEBI:58937"/>
    </cofactor>
</comment>
<dbReference type="InterPro" id="IPR029061">
    <property type="entry name" value="THDP-binding"/>
</dbReference>
<evidence type="ECO:0000313" key="10">
    <source>
        <dbReference type="Proteomes" id="UP000326202"/>
    </source>
</evidence>
<organism evidence="9 10">
    <name type="scientific">Hypericibacter terrae</name>
    <dbReference type="NCBI Taxonomy" id="2602015"/>
    <lineage>
        <taxon>Bacteria</taxon>
        <taxon>Pseudomonadati</taxon>
        <taxon>Pseudomonadota</taxon>
        <taxon>Alphaproteobacteria</taxon>
        <taxon>Rhodospirillales</taxon>
        <taxon>Dongiaceae</taxon>
        <taxon>Hypericibacter</taxon>
    </lineage>
</organism>
<reference evidence="9 10" key="1">
    <citation type="submission" date="2019-08" db="EMBL/GenBank/DDBJ databases">
        <title>Hyperibacter terrae gen. nov., sp. nov. and Hyperibacter viscosus sp. nov., two new members in the family Rhodospirillaceae isolated from the rhizosphere of Hypericum perforatum.</title>
        <authorList>
            <person name="Noviana Z."/>
        </authorList>
    </citation>
    <scope>NUCLEOTIDE SEQUENCE [LARGE SCALE GENOMIC DNA]</scope>
    <source>
        <strain evidence="9 10">R5913</strain>
    </source>
</reference>
<dbReference type="SUPFAM" id="SSF52922">
    <property type="entry name" value="TK C-terminal domain-like"/>
    <property type="match status" value="1"/>
</dbReference>
<comment type="function">
    <text evidence="2">E1 component of the 2-oxoglutarate dehydrogenase (OGDH) complex which catalyzes the decarboxylation of 2-oxoglutarate, the first step in the conversion of 2-oxoglutarate to succinyl-CoA and CO(2).</text>
</comment>
<protein>
    <recommendedName>
        <fullName evidence="4">2-oxoglutarate dehydrogenase E1 component</fullName>
    </recommendedName>
    <alternativeName>
        <fullName evidence="7">Alpha-ketoglutarate dehydrogenase</fullName>
    </alternativeName>
</protein>
<name>A0A5J6MNV5_9PROT</name>
<dbReference type="InterPro" id="IPR033248">
    <property type="entry name" value="Transketolase_C"/>
</dbReference>
<evidence type="ECO:0000259" key="8">
    <source>
        <dbReference type="SMART" id="SM00861"/>
    </source>
</evidence>
<dbReference type="EMBL" id="CP042906">
    <property type="protein sequence ID" value="QEX19013.1"/>
    <property type="molecule type" value="Genomic_DNA"/>
</dbReference>
<dbReference type="SUPFAM" id="SSF52518">
    <property type="entry name" value="Thiamin diphosphate-binding fold (THDP-binding)"/>
    <property type="match status" value="2"/>
</dbReference>
<evidence type="ECO:0000313" key="9">
    <source>
        <dbReference type="EMBL" id="QEX19013.1"/>
    </source>
</evidence>
<accession>A0A5J6MNV5</accession>
<keyword evidence="5" id="KW-0560">Oxidoreductase</keyword>
<dbReference type="FunFam" id="3.40.50.970:FF:000001">
    <property type="entry name" value="Pyruvate dehydrogenase E1 beta subunit"/>
    <property type="match status" value="1"/>
</dbReference>
<keyword evidence="10" id="KW-1185">Reference proteome</keyword>
<gene>
    <name evidence="9" type="primary">bkdA</name>
    <name evidence="9" type="ORF">FRZ44_43250</name>
</gene>
<dbReference type="GO" id="GO:0016624">
    <property type="term" value="F:oxidoreductase activity, acting on the aldehyde or oxo group of donors, disulfide as acceptor"/>
    <property type="evidence" value="ECO:0007669"/>
    <property type="project" value="InterPro"/>
</dbReference>
<evidence type="ECO:0000256" key="7">
    <source>
        <dbReference type="ARBA" id="ARBA00030680"/>
    </source>
</evidence>
<comment type="subunit">
    <text evidence="3">Homodimer. Part of the 2-oxoglutarate dehydrogenase (OGDH) complex composed of E1 (2-oxoglutarate dehydrogenase), E2 (dihydrolipoamide succinyltransferase) and E3 (dihydrolipoamide dehydrogenase); the complex contains multiple copies of the three enzymatic components (E1, E2 and E3).</text>
</comment>
<dbReference type="AlphaFoldDB" id="A0A5J6MNV5"/>
<proteinExistence type="predicted"/>
<dbReference type="Pfam" id="PF02779">
    <property type="entry name" value="Transket_pyr"/>
    <property type="match status" value="1"/>
</dbReference>
<dbReference type="CDD" id="cd07036">
    <property type="entry name" value="TPP_PYR_E1-PDHc-beta_like"/>
    <property type="match status" value="1"/>
</dbReference>
<dbReference type="Gene3D" id="3.40.50.920">
    <property type="match status" value="1"/>
</dbReference>
<evidence type="ECO:0000256" key="3">
    <source>
        <dbReference type="ARBA" id="ARBA00011301"/>
    </source>
</evidence>
<dbReference type="SMART" id="SM00861">
    <property type="entry name" value="Transket_pyr"/>
    <property type="match status" value="1"/>
</dbReference>
<evidence type="ECO:0000256" key="1">
    <source>
        <dbReference type="ARBA" id="ARBA00001964"/>
    </source>
</evidence>
<dbReference type="InterPro" id="IPR005475">
    <property type="entry name" value="Transketolase-like_Pyr-bd"/>
</dbReference>
<sequence>MNHAMTLANAPKPIKPEDAGFAMAAYRQMLFLRAFEQRCLDLSTATPPVVAGSIHLCAGQEAVPTGAMAALRPEDQIVATYRGHGWALTGKLDAQEVFAEVCHRADGVNGGRAGSALITAPWAGFIGENSIVGAGGPIACGVALALQARKTGGAVIVSFGDGATSQGALHESLVFAAAYDLPVIFLCENNGWSEMTESSAIIRIDRLAKRANGYGMPGVTIDGADPIAVRDTIAQAAERARSGGGPSFVECRVSRLWGHYNRDIEHYRPKEDRAAATANDPILLLAQRLLQSEVADEAALAAARAETDRRMAGIEAAVLKGPMPDPASARHHVMAAPSAAKPAVSATSSAPVEINYIGAVNEALRRILADDKTSLVYGEDVGKAGGIFGASRNLQREFGAARVFDTPIAEAAILGSAVGAAMSGMRPIVEIMWGDFLLVALDQIINQAANIRYVTQGRASVPMVIRTQQGATPGSCSQHSQSLEALLFHIPGIRLGLPATPQDAYDMLRVAATASDPVMLIEARALYQRREAVDFDRTPDPMGKAKLLREGGDLAIIAWGTSVPEALEAADQLSAAGIKAALLDLRWLSPLDEAAIAAVVGQCKGRVLIVHEANRTGGVGAEIAARISESYRGATVRRLGTPDSRIPASPLLQAALLPKAPAILAAARELAGASR</sequence>
<dbReference type="PANTHER" id="PTHR43257">
    <property type="entry name" value="PYRUVATE DEHYDROGENASE E1 COMPONENT BETA SUBUNIT"/>
    <property type="match status" value="1"/>
</dbReference>
<evidence type="ECO:0000256" key="4">
    <source>
        <dbReference type="ARBA" id="ARBA00013321"/>
    </source>
</evidence>
<dbReference type="Proteomes" id="UP000326202">
    <property type="component" value="Chromosome"/>
</dbReference>
<keyword evidence="6" id="KW-0786">Thiamine pyrophosphate</keyword>
<evidence type="ECO:0000256" key="6">
    <source>
        <dbReference type="ARBA" id="ARBA00023052"/>
    </source>
</evidence>
<dbReference type="Gene3D" id="3.40.50.970">
    <property type="match status" value="2"/>
</dbReference>
<dbReference type="InterPro" id="IPR001017">
    <property type="entry name" value="DH_E1"/>
</dbReference>
<dbReference type="InterPro" id="IPR009014">
    <property type="entry name" value="Transketo_C/PFOR_II"/>
</dbReference>
<dbReference type="PANTHER" id="PTHR43257:SF2">
    <property type="entry name" value="PYRUVATE DEHYDROGENASE E1 COMPONENT SUBUNIT BETA"/>
    <property type="match status" value="1"/>
</dbReference>
<dbReference type="KEGG" id="htq:FRZ44_43250"/>
<evidence type="ECO:0000256" key="5">
    <source>
        <dbReference type="ARBA" id="ARBA00023002"/>
    </source>
</evidence>